<dbReference type="KEGG" id="acaf:CA12_31350"/>
<dbReference type="OrthoDB" id="282179at2"/>
<feature type="transmembrane region" description="Helical" evidence="1">
    <location>
        <begin position="134"/>
        <end position="157"/>
    </location>
</feature>
<evidence type="ECO:0000256" key="1">
    <source>
        <dbReference type="SAM" id="Phobius"/>
    </source>
</evidence>
<accession>A0A517PCB9</accession>
<proteinExistence type="predicted"/>
<dbReference type="EMBL" id="CP036265">
    <property type="protein sequence ID" value="QDT17024.1"/>
    <property type="molecule type" value="Genomic_DNA"/>
</dbReference>
<sequence>MNASSEEASRWQIVRFFAYVLAAGLAVQALYQLVVARGPSIAEENGLLELSQVGVAVIGGATLAAAAAFARRGRTALALCSGALLYAAARESDLWIERVAFEDAYKYLAGGPIAAAVALVAWRDRRWWAESFQWANHPAAGLLLCGGLQILVVAALFDRSDLWDSVTNVHQADPMKRLVEESIELSGYLALAIGALELFVTCRREYAAAFETELAVERVPARPLVLHAPSGERRRLAA</sequence>
<name>A0A517PCB9_9PLAN</name>
<evidence type="ECO:0000313" key="3">
    <source>
        <dbReference type="Proteomes" id="UP000318741"/>
    </source>
</evidence>
<evidence type="ECO:0000313" key="2">
    <source>
        <dbReference type="EMBL" id="QDT17024.1"/>
    </source>
</evidence>
<feature type="transmembrane region" description="Helical" evidence="1">
    <location>
        <begin position="12"/>
        <end position="31"/>
    </location>
</feature>
<organism evidence="2 3">
    <name type="scientific">Alienimonas californiensis</name>
    <dbReference type="NCBI Taxonomy" id="2527989"/>
    <lineage>
        <taxon>Bacteria</taxon>
        <taxon>Pseudomonadati</taxon>
        <taxon>Planctomycetota</taxon>
        <taxon>Planctomycetia</taxon>
        <taxon>Planctomycetales</taxon>
        <taxon>Planctomycetaceae</taxon>
        <taxon>Alienimonas</taxon>
    </lineage>
</organism>
<dbReference type="RefSeq" id="WP_145359932.1">
    <property type="nucleotide sequence ID" value="NZ_CP036265.1"/>
</dbReference>
<feature type="transmembrane region" description="Helical" evidence="1">
    <location>
        <begin position="104"/>
        <end position="122"/>
    </location>
</feature>
<keyword evidence="3" id="KW-1185">Reference proteome</keyword>
<gene>
    <name evidence="2" type="ORF">CA12_31350</name>
</gene>
<dbReference type="AlphaFoldDB" id="A0A517PCB9"/>
<keyword evidence="1" id="KW-0472">Membrane</keyword>
<keyword evidence="1" id="KW-0812">Transmembrane</keyword>
<keyword evidence="1" id="KW-1133">Transmembrane helix</keyword>
<reference evidence="2 3" key="1">
    <citation type="submission" date="2019-02" db="EMBL/GenBank/DDBJ databases">
        <title>Deep-cultivation of Planctomycetes and their phenomic and genomic characterization uncovers novel biology.</title>
        <authorList>
            <person name="Wiegand S."/>
            <person name="Jogler M."/>
            <person name="Boedeker C."/>
            <person name="Pinto D."/>
            <person name="Vollmers J."/>
            <person name="Rivas-Marin E."/>
            <person name="Kohn T."/>
            <person name="Peeters S.H."/>
            <person name="Heuer A."/>
            <person name="Rast P."/>
            <person name="Oberbeckmann S."/>
            <person name="Bunk B."/>
            <person name="Jeske O."/>
            <person name="Meyerdierks A."/>
            <person name="Storesund J.E."/>
            <person name="Kallscheuer N."/>
            <person name="Luecker S."/>
            <person name="Lage O.M."/>
            <person name="Pohl T."/>
            <person name="Merkel B.J."/>
            <person name="Hornburger P."/>
            <person name="Mueller R.-W."/>
            <person name="Bruemmer F."/>
            <person name="Labrenz M."/>
            <person name="Spormann A.M."/>
            <person name="Op den Camp H."/>
            <person name="Overmann J."/>
            <person name="Amann R."/>
            <person name="Jetten M.S.M."/>
            <person name="Mascher T."/>
            <person name="Medema M.H."/>
            <person name="Devos D.P."/>
            <person name="Kaster A.-K."/>
            <person name="Ovreas L."/>
            <person name="Rohde M."/>
            <person name="Galperin M.Y."/>
            <person name="Jogler C."/>
        </authorList>
    </citation>
    <scope>NUCLEOTIDE SEQUENCE [LARGE SCALE GENOMIC DNA]</scope>
    <source>
        <strain evidence="2 3">CA12</strain>
    </source>
</reference>
<dbReference type="Proteomes" id="UP000318741">
    <property type="component" value="Chromosome"/>
</dbReference>
<protein>
    <submittedName>
        <fullName evidence="2">Uncharacterized protein</fullName>
    </submittedName>
</protein>
<feature type="transmembrane region" description="Helical" evidence="1">
    <location>
        <begin position="51"/>
        <end position="69"/>
    </location>
</feature>